<dbReference type="Proteomes" id="UP001107961">
    <property type="component" value="Unassembled WGS sequence"/>
</dbReference>
<keyword evidence="1" id="KW-0285">Flavoprotein</keyword>
<dbReference type="GO" id="GO:0004499">
    <property type="term" value="F:N,N-dimethylaniline monooxygenase activity"/>
    <property type="evidence" value="ECO:0007669"/>
    <property type="project" value="InterPro"/>
</dbReference>
<dbReference type="Gene3D" id="3.50.50.60">
    <property type="entry name" value="FAD/NAD(P)-binding domain"/>
    <property type="match status" value="2"/>
</dbReference>
<dbReference type="PANTHER" id="PTHR42877">
    <property type="entry name" value="L-ORNITHINE N(5)-MONOOXYGENASE-RELATED"/>
    <property type="match status" value="1"/>
</dbReference>
<evidence type="ECO:0000256" key="1">
    <source>
        <dbReference type="ARBA" id="ARBA00022630"/>
    </source>
</evidence>
<dbReference type="PRINTS" id="PR00469">
    <property type="entry name" value="PNDRDTASEII"/>
</dbReference>
<organism evidence="5 6">
    <name type="scientific">Alloalcanivorax xenomutans</name>
    <dbReference type="NCBI Taxonomy" id="1094342"/>
    <lineage>
        <taxon>Bacteria</taxon>
        <taxon>Pseudomonadati</taxon>
        <taxon>Pseudomonadota</taxon>
        <taxon>Gammaproteobacteria</taxon>
        <taxon>Oceanospirillales</taxon>
        <taxon>Alcanivoracaceae</taxon>
        <taxon>Alloalcanivorax</taxon>
    </lineage>
</organism>
<feature type="region of interest" description="Disordered" evidence="4">
    <location>
        <begin position="1"/>
        <end position="63"/>
    </location>
</feature>
<dbReference type="SUPFAM" id="SSF51905">
    <property type="entry name" value="FAD/NAD(P)-binding domain"/>
    <property type="match status" value="1"/>
</dbReference>
<evidence type="ECO:0000313" key="5">
    <source>
        <dbReference type="EMBL" id="MCE7511152.1"/>
    </source>
</evidence>
<reference evidence="5" key="1">
    <citation type="submission" date="2022-01" db="EMBL/GenBank/DDBJ databases">
        <authorList>
            <person name="Karlyshev A.V."/>
            <person name="Jaspars M."/>
        </authorList>
    </citation>
    <scope>NUCLEOTIDE SEQUENCE</scope>
    <source>
        <strain evidence="5">AGSA3-2</strain>
    </source>
</reference>
<name>A0A9Q3WA99_9GAMM</name>
<protein>
    <submittedName>
        <fullName evidence="5">NAD(P)/FAD-dependent oxidoreductase</fullName>
    </submittedName>
</protein>
<dbReference type="InterPro" id="IPR051209">
    <property type="entry name" value="FAD-bind_Monooxygenase_sf"/>
</dbReference>
<evidence type="ECO:0000313" key="6">
    <source>
        <dbReference type="Proteomes" id="UP001107961"/>
    </source>
</evidence>
<feature type="compositionally biased region" description="Polar residues" evidence="4">
    <location>
        <begin position="1"/>
        <end position="11"/>
    </location>
</feature>
<gene>
    <name evidence="5" type="ORF">LZG35_21160</name>
</gene>
<dbReference type="InterPro" id="IPR036188">
    <property type="entry name" value="FAD/NAD-bd_sf"/>
</dbReference>
<dbReference type="InterPro" id="IPR020946">
    <property type="entry name" value="Flavin_mOase-like"/>
</dbReference>
<evidence type="ECO:0000256" key="4">
    <source>
        <dbReference type="SAM" id="MobiDB-lite"/>
    </source>
</evidence>
<accession>A0A9Q3WA99</accession>
<keyword evidence="6" id="KW-1185">Reference proteome</keyword>
<dbReference type="GO" id="GO:0050660">
    <property type="term" value="F:flavin adenine dinucleotide binding"/>
    <property type="evidence" value="ECO:0007669"/>
    <property type="project" value="InterPro"/>
</dbReference>
<dbReference type="PANTHER" id="PTHR42877:SF4">
    <property type="entry name" value="FAD_NAD(P)-BINDING DOMAIN-CONTAINING PROTEIN-RELATED"/>
    <property type="match status" value="1"/>
</dbReference>
<dbReference type="EMBL" id="JAJVKT010000042">
    <property type="protein sequence ID" value="MCE7511152.1"/>
    <property type="molecule type" value="Genomic_DNA"/>
</dbReference>
<dbReference type="RefSeq" id="WP_233917986.1">
    <property type="nucleotide sequence ID" value="NZ_JAJVKS010000014.1"/>
</dbReference>
<keyword evidence="3" id="KW-0560">Oxidoreductase</keyword>
<dbReference type="Pfam" id="PF00743">
    <property type="entry name" value="FMO-like"/>
    <property type="match status" value="1"/>
</dbReference>
<evidence type="ECO:0000256" key="2">
    <source>
        <dbReference type="ARBA" id="ARBA00022827"/>
    </source>
</evidence>
<sequence length="555" mass="62521">MSNENQQNQDTIAPAPAAKKKKVATRKTAARPAAKKAAVKRKTTARKKATAAKSSRRSTAQNKRNVVKEASVVIVGAGFAGLGMAIRLRQAGVDDFVLLERADKVGGTWRDNTYPGAACDIPSHLYSYSFAPNPHWSRHFSGSDEILGYIEHLVKQYGLRDKIHFQQDVTDARFDETKGQWRVDTRQGDVWQGRAVVMAQGPLSNASFPDIEGLSDFKGKRLHSARWDHDYDFSGKRVAVIGTGASAVQIVPELAKTAGILKVFQRTPAWVIPRPDYATPDWNKALFEKLPLTRKAMRQALYWTHETMALAVIWNSPLTRLAERLSLMHLRSQVKDDWMRRQLTPDFRIGCKRVLLSNDYYPALQQDNVDLITWPIARIAENGVRTCDGIEHQFDCIVFATGFDVPKSGTPFPIRGLNGRELGEEWSGGARAYKSVSVAGYPNLFFTFGPNSGPGHNSALVYMEAQLDYAVAGIRRILDHDLKILDVRESVQQRHNRHLQKRLARTNWNSGCKSWYLTEDGYNATMYPGFASQYRRQMARFVDQHYRRVPQTGNA</sequence>
<keyword evidence="2" id="KW-0274">FAD</keyword>
<feature type="compositionally biased region" description="Basic residues" evidence="4">
    <location>
        <begin position="18"/>
        <end position="56"/>
    </location>
</feature>
<dbReference type="GO" id="GO:0050661">
    <property type="term" value="F:NADP binding"/>
    <property type="evidence" value="ECO:0007669"/>
    <property type="project" value="InterPro"/>
</dbReference>
<dbReference type="AlphaFoldDB" id="A0A9Q3WA99"/>
<evidence type="ECO:0000256" key="3">
    <source>
        <dbReference type="ARBA" id="ARBA00023002"/>
    </source>
</evidence>
<proteinExistence type="predicted"/>
<comment type="caution">
    <text evidence="5">The sequence shown here is derived from an EMBL/GenBank/DDBJ whole genome shotgun (WGS) entry which is preliminary data.</text>
</comment>